<dbReference type="Gene3D" id="3.30.1370.60">
    <property type="entry name" value="Hypothetical oxidoreductase yiak, domain 2"/>
    <property type="match status" value="1"/>
</dbReference>
<accession>A0A918FG67</accession>
<evidence type="ECO:0000256" key="2">
    <source>
        <dbReference type="ARBA" id="ARBA00023002"/>
    </source>
</evidence>
<dbReference type="GO" id="GO:0016491">
    <property type="term" value="F:oxidoreductase activity"/>
    <property type="evidence" value="ECO:0007669"/>
    <property type="project" value="UniProtKB-KW"/>
</dbReference>
<reference evidence="3" key="2">
    <citation type="submission" date="2020-09" db="EMBL/GenBank/DDBJ databases">
        <authorList>
            <person name="Sun Q."/>
            <person name="Ohkuma M."/>
        </authorList>
    </citation>
    <scope>NUCLEOTIDE SEQUENCE</scope>
    <source>
        <strain evidence="3">JCM 3346</strain>
    </source>
</reference>
<evidence type="ECO:0000256" key="1">
    <source>
        <dbReference type="ARBA" id="ARBA00006056"/>
    </source>
</evidence>
<dbReference type="AlphaFoldDB" id="A0A918FG67"/>
<comment type="similarity">
    <text evidence="1">Belongs to the LDH2/MDH2 oxidoreductase family.</text>
</comment>
<dbReference type="Pfam" id="PF02615">
    <property type="entry name" value="Ldh_2"/>
    <property type="match status" value="1"/>
</dbReference>
<evidence type="ECO:0000313" key="4">
    <source>
        <dbReference type="Proteomes" id="UP000610303"/>
    </source>
</evidence>
<dbReference type="Gene3D" id="1.10.1530.10">
    <property type="match status" value="1"/>
</dbReference>
<dbReference type="PANTHER" id="PTHR11091:SF0">
    <property type="entry name" value="MALATE DEHYDROGENASE"/>
    <property type="match status" value="1"/>
</dbReference>
<dbReference type="InterPro" id="IPR043143">
    <property type="entry name" value="Mal/L-sulf/L-lact_DH-like_NADP"/>
</dbReference>
<reference evidence="3" key="1">
    <citation type="journal article" date="2014" name="Int. J. Syst. Evol. Microbiol.">
        <title>Complete genome sequence of Corynebacterium casei LMG S-19264T (=DSM 44701T), isolated from a smear-ripened cheese.</title>
        <authorList>
            <consortium name="US DOE Joint Genome Institute (JGI-PGF)"/>
            <person name="Walter F."/>
            <person name="Albersmeier A."/>
            <person name="Kalinowski J."/>
            <person name="Ruckert C."/>
        </authorList>
    </citation>
    <scope>NUCLEOTIDE SEQUENCE</scope>
    <source>
        <strain evidence="3">JCM 3346</strain>
    </source>
</reference>
<dbReference type="InterPro" id="IPR036111">
    <property type="entry name" value="Mal/L-sulfo/L-lacto_DH-like_sf"/>
</dbReference>
<evidence type="ECO:0000313" key="3">
    <source>
        <dbReference type="EMBL" id="GGR35802.1"/>
    </source>
</evidence>
<sequence length="334" mass="33142">MSHHLDAGAAQALVTGRLREHSPETSAAELALASRWLVEAELLGLPDFGIGMLRRDLDRLAAASTAVAPAEPSGPVSDAPTASIDATGRPGILALARATVAAAQRATTHGSAIVGIRGAGALGVLGLAARELAERGFVAFLAAQAPPIVAPWGGTQPVVGTNPIAIAVPRPDASPLVVDYATAPATMAALRRHRADGSRLPAGLAIDVDGAETTDASRLAALVPASLLGSLTGLVVELLAGVVTGGRGAADGTRGAILIAVDARGTGAADVAAGAARLAEDWRAAGGHLPARFDALPTRASALAEPPAPAGTVALDQPTADWLGLGMTATDGAR</sequence>
<dbReference type="RefSeq" id="WP_189086436.1">
    <property type="nucleotide sequence ID" value="NZ_BMRJ01000005.1"/>
</dbReference>
<dbReference type="Proteomes" id="UP000610303">
    <property type="component" value="Unassembled WGS sequence"/>
</dbReference>
<comment type="caution">
    <text evidence="3">The sequence shown here is derived from an EMBL/GenBank/DDBJ whole genome shotgun (WGS) entry which is preliminary data.</text>
</comment>
<organism evidence="3 4">
    <name type="scientific">Agromyces mediolanus</name>
    <name type="common">Corynebacterium mediolanum</name>
    <dbReference type="NCBI Taxonomy" id="41986"/>
    <lineage>
        <taxon>Bacteria</taxon>
        <taxon>Bacillati</taxon>
        <taxon>Actinomycetota</taxon>
        <taxon>Actinomycetes</taxon>
        <taxon>Micrococcales</taxon>
        <taxon>Microbacteriaceae</taxon>
        <taxon>Agromyces</taxon>
    </lineage>
</organism>
<dbReference type="SUPFAM" id="SSF89733">
    <property type="entry name" value="L-sulfolactate dehydrogenase-like"/>
    <property type="match status" value="1"/>
</dbReference>
<dbReference type="PANTHER" id="PTHR11091">
    <property type="entry name" value="OXIDOREDUCTASE-RELATED"/>
    <property type="match status" value="1"/>
</dbReference>
<dbReference type="InterPro" id="IPR043144">
    <property type="entry name" value="Mal/L-sulf/L-lact_DH-like_ah"/>
</dbReference>
<name>A0A918FG67_AGRME</name>
<keyword evidence="2" id="KW-0560">Oxidoreductase</keyword>
<gene>
    <name evidence="3" type="ORF">GCM10010196_32280</name>
</gene>
<dbReference type="EMBL" id="BMRJ01000005">
    <property type="protein sequence ID" value="GGR35802.1"/>
    <property type="molecule type" value="Genomic_DNA"/>
</dbReference>
<protein>
    <submittedName>
        <fullName evidence="3">Uncharacterized protein</fullName>
    </submittedName>
</protein>
<keyword evidence="4" id="KW-1185">Reference proteome</keyword>
<dbReference type="InterPro" id="IPR003767">
    <property type="entry name" value="Malate/L-lactate_DH-like"/>
</dbReference>
<proteinExistence type="inferred from homology"/>